<feature type="transmembrane region" description="Helical" evidence="8">
    <location>
        <begin position="511"/>
        <end position="530"/>
    </location>
</feature>
<feature type="transmembrane region" description="Helical" evidence="8">
    <location>
        <begin position="343"/>
        <end position="366"/>
    </location>
</feature>
<evidence type="ECO:0000256" key="1">
    <source>
        <dbReference type="ARBA" id="ARBA00004128"/>
    </source>
</evidence>
<dbReference type="PANTHER" id="PTHR23519:SF5">
    <property type="entry name" value="AUTOPHAGY-RELATED PROTEIN"/>
    <property type="match status" value="1"/>
</dbReference>
<reference evidence="10 11" key="1">
    <citation type="journal article" date="2020" name="bioRxiv">
        <title>Whole genome comparisons of ergot fungi reveals the divergence and evolution of species within the genus Claviceps are the result of varying mechanisms driving genome evolution and host range expansion.</title>
        <authorList>
            <person name="Wyka S.A."/>
            <person name="Mondo S.J."/>
            <person name="Liu M."/>
            <person name="Dettman J."/>
            <person name="Nalam V."/>
            <person name="Broders K.D."/>
        </authorList>
    </citation>
    <scope>NUCLEOTIDE SEQUENCE [LARGE SCALE GENOMIC DNA]</scope>
    <source>
        <strain evidence="10 11">CCC 1485</strain>
    </source>
</reference>
<evidence type="ECO:0000313" key="11">
    <source>
        <dbReference type="Proteomes" id="UP000706124"/>
    </source>
</evidence>
<keyword evidence="5 8" id="KW-1133">Transmembrane helix</keyword>
<protein>
    <recommendedName>
        <fullName evidence="8">Autophagy-related protein</fullName>
    </recommendedName>
</protein>
<evidence type="ECO:0000256" key="3">
    <source>
        <dbReference type="ARBA" id="ARBA00022448"/>
    </source>
</evidence>
<dbReference type="GO" id="GO:0006865">
    <property type="term" value="P:amino acid transport"/>
    <property type="evidence" value="ECO:0007669"/>
    <property type="project" value="UniProtKB-KW"/>
</dbReference>
<keyword evidence="6 8" id="KW-0072">Autophagy</keyword>
<organism evidence="10 11">
    <name type="scientific">Claviceps pazoutovae</name>
    <dbReference type="NCBI Taxonomy" id="1649127"/>
    <lineage>
        <taxon>Eukaryota</taxon>
        <taxon>Fungi</taxon>
        <taxon>Dikarya</taxon>
        <taxon>Ascomycota</taxon>
        <taxon>Pezizomycotina</taxon>
        <taxon>Sordariomycetes</taxon>
        <taxon>Hypocreomycetidae</taxon>
        <taxon>Hypocreales</taxon>
        <taxon>Clavicipitaceae</taxon>
        <taxon>Claviceps</taxon>
    </lineage>
</organism>
<feature type="transmembrane region" description="Helical" evidence="8">
    <location>
        <begin position="411"/>
        <end position="430"/>
    </location>
</feature>
<evidence type="ECO:0000256" key="7">
    <source>
        <dbReference type="ARBA" id="ARBA00023136"/>
    </source>
</evidence>
<feature type="transmembrane region" description="Helical" evidence="8">
    <location>
        <begin position="442"/>
        <end position="462"/>
    </location>
</feature>
<feature type="transmembrane region" description="Helical" evidence="8">
    <location>
        <begin position="283"/>
        <end position="305"/>
    </location>
</feature>
<dbReference type="GO" id="GO:0005774">
    <property type="term" value="C:vacuolar membrane"/>
    <property type="evidence" value="ECO:0007669"/>
    <property type="project" value="UniProtKB-SubCell"/>
</dbReference>
<dbReference type="GO" id="GO:0006914">
    <property type="term" value="P:autophagy"/>
    <property type="evidence" value="ECO:0007669"/>
    <property type="project" value="UniProtKB-KW"/>
</dbReference>
<dbReference type="InterPro" id="IPR050495">
    <property type="entry name" value="ATG22/LtaA_families"/>
</dbReference>
<feature type="compositionally biased region" description="Basic and acidic residues" evidence="9">
    <location>
        <begin position="13"/>
        <end position="25"/>
    </location>
</feature>
<feature type="region of interest" description="Disordered" evidence="9">
    <location>
        <begin position="1"/>
        <end position="62"/>
    </location>
</feature>
<feature type="transmembrane region" description="Helical" evidence="8">
    <location>
        <begin position="124"/>
        <end position="146"/>
    </location>
</feature>
<evidence type="ECO:0000256" key="5">
    <source>
        <dbReference type="ARBA" id="ARBA00022989"/>
    </source>
</evidence>
<dbReference type="EMBL" id="SRPO01000160">
    <property type="protein sequence ID" value="KAG5938166.1"/>
    <property type="molecule type" value="Genomic_DNA"/>
</dbReference>
<feature type="transmembrane region" description="Helical" evidence="8">
    <location>
        <begin position="187"/>
        <end position="209"/>
    </location>
</feature>
<gene>
    <name evidence="10" type="ORF">E4U60_001499</name>
</gene>
<accession>A0A9P7MCK8</accession>
<evidence type="ECO:0000313" key="10">
    <source>
        <dbReference type="EMBL" id="KAG5938166.1"/>
    </source>
</evidence>
<evidence type="ECO:0000256" key="6">
    <source>
        <dbReference type="ARBA" id="ARBA00023006"/>
    </source>
</evidence>
<dbReference type="SUPFAM" id="SSF103473">
    <property type="entry name" value="MFS general substrate transporter"/>
    <property type="match status" value="2"/>
</dbReference>
<dbReference type="OrthoDB" id="42657at2759"/>
<evidence type="ECO:0000256" key="2">
    <source>
        <dbReference type="ARBA" id="ARBA00006978"/>
    </source>
</evidence>
<comment type="similarity">
    <text evidence="2 8">Belongs to the ATG22 family.</text>
</comment>
<dbReference type="Proteomes" id="UP000706124">
    <property type="component" value="Unassembled WGS sequence"/>
</dbReference>
<proteinExistence type="inferred from homology"/>
<feature type="transmembrane region" description="Helical" evidence="8">
    <location>
        <begin position="81"/>
        <end position="104"/>
    </location>
</feature>
<keyword evidence="11" id="KW-1185">Reference proteome</keyword>
<keyword evidence="8" id="KW-0029">Amino-acid transport</keyword>
<feature type="transmembrane region" description="Helical" evidence="8">
    <location>
        <begin position="378"/>
        <end position="399"/>
    </location>
</feature>
<sequence>MTPPPTMQKKQQKQHEATKLADEHVAAITPSVSSSSVARDGDKADEPSDMPSSTQPLRRVVMPAFQNGETPRTSKWEIRSWYMYFIGANGLALFNFGPTAFQNLLAQAAGDSKLLDFAGRQRDVNSIVLLCNGVSFAIQAVLFLIIGAYADFGTGRRWVLLIWSLVAYGVGFGWIGVHEADQWRVGIGLYIVGLISYQLTLTYWTAAFPSLARNTQYMRDAHTAYENGDIARPELDRRDELERSRLSNVAFWIQSVGEVVILAIIVGIMFAVKVDESTANNNWGLSVLITFATACWLALSIAWFVMEKTRPGLQIPPGHNIVTAGLWQLREALTQIWRLKQSLIYLVGYFFLGDSLNTTVTVISTLQNDVVSYNTLTLTYLLLVGIIAQAVGIGAFWMIQKRFSLSAKTMFNANMVFILILDAWGMVGNWTDRFGFHTVWEIWAYQAFYGLFVCPWYSYSQIMISSVTPRGHEFLFFSVFNIIGKASSLLGPFICSAIIDATPGGTNNSAAFYFLFALSLVSVVGIWVFLDLDKSTQEQEDFLLQENKRAYGGGGVDSGVDVAGSEAGSETSGAAAKRSKGRVG</sequence>
<dbReference type="Pfam" id="PF11700">
    <property type="entry name" value="ATG22"/>
    <property type="match status" value="1"/>
</dbReference>
<comment type="caution">
    <text evidence="10">The sequence shown here is derived from an EMBL/GenBank/DDBJ whole genome shotgun (WGS) entry which is preliminary data.</text>
</comment>
<dbReference type="PANTHER" id="PTHR23519">
    <property type="entry name" value="AUTOPHAGY-RELATED PROTEIN 22"/>
    <property type="match status" value="1"/>
</dbReference>
<dbReference type="Gene3D" id="1.20.1250.20">
    <property type="entry name" value="MFS general substrate transporter like domains"/>
    <property type="match status" value="1"/>
</dbReference>
<feature type="transmembrane region" description="Helical" evidence="8">
    <location>
        <begin position="249"/>
        <end position="271"/>
    </location>
</feature>
<feature type="transmembrane region" description="Helical" evidence="8">
    <location>
        <begin position="158"/>
        <end position="175"/>
    </location>
</feature>
<keyword evidence="7 8" id="KW-0472">Membrane</keyword>
<comment type="function">
    <text evidence="8">Vacuolar effluxer which mediate the efflux of amino acids resulting from autophagic degradation. The release of autophagic amino acids allows the maintenance of protein synthesis and viability during nitrogen starvation.</text>
</comment>
<feature type="transmembrane region" description="Helical" evidence="8">
    <location>
        <begin position="474"/>
        <end position="499"/>
    </location>
</feature>
<keyword evidence="3 8" id="KW-0813">Transport</keyword>
<comment type="subcellular location">
    <subcellularLocation>
        <location evidence="1 8">Vacuole membrane</location>
        <topology evidence="1 8">Multi-pass membrane protein</topology>
    </subcellularLocation>
</comment>
<dbReference type="AlphaFoldDB" id="A0A9P7MCK8"/>
<evidence type="ECO:0000256" key="8">
    <source>
        <dbReference type="RuleBase" id="RU363073"/>
    </source>
</evidence>
<evidence type="ECO:0000256" key="4">
    <source>
        <dbReference type="ARBA" id="ARBA00022692"/>
    </source>
</evidence>
<feature type="compositionally biased region" description="Low complexity" evidence="9">
    <location>
        <begin position="561"/>
        <end position="576"/>
    </location>
</feature>
<name>A0A9P7MCK8_9HYPO</name>
<evidence type="ECO:0000256" key="9">
    <source>
        <dbReference type="SAM" id="MobiDB-lite"/>
    </source>
</evidence>
<dbReference type="InterPro" id="IPR024671">
    <property type="entry name" value="Atg22-like"/>
</dbReference>
<keyword evidence="4 8" id="KW-0812">Transmembrane</keyword>
<dbReference type="InterPro" id="IPR036259">
    <property type="entry name" value="MFS_trans_sf"/>
</dbReference>
<feature type="region of interest" description="Disordered" evidence="9">
    <location>
        <begin position="561"/>
        <end position="584"/>
    </location>
</feature>
<keyword evidence="8" id="KW-0926">Vacuole</keyword>